<dbReference type="GO" id="GO:0000813">
    <property type="term" value="C:ESCRT I complex"/>
    <property type="evidence" value="ECO:0007669"/>
    <property type="project" value="InterPro"/>
</dbReference>
<dbReference type="InterPro" id="IPR009060">
    <property type="entry name" value="UBA-like_sf"/>
</dbReference>
<keyword evidence="4" id="KW-1185">Reference proteome</keyword>
<dbReference type="PROSITE" id="PS50030">
    <property type="entry name" value="UBA"/>
    <property type="match status" value="1"/>
</dbReference>
<gene>
    <name evidence="3" type="ORF">G5714_008551</name>
</gene>
<comment type="caution">
    <text evidence="3">The sequence shown here is derived from an EMBL/GenBank/DDBJ whole genome shotgun (WGS) entry which is preliminary data.</text>
</comment>
<organism evidence="3 4">
    <name type="scientific">Onychostoma macrolepis</name>
    <dbReference type="NCBI Taxonomy" id="369639"/>
    <lineage>
        <taxon>Eukaryota</taxon>
        <taxon>Metazoa</taxon>
        <taxon>Chordata</taxon>
        <taxon>Craniata</taxon>
        <taxon>Vertebrata</taxon>
        <taxon>Euteleostomi</taxon>
        <taxon>Actinopterygii</taxon>
        <taxon>Neopterygii</taxon>
        <taxon>Teleostei</taxon>
        <taxon>Ostariophysi</taxon>
        <taxon>Cypriniformes</taxon>
        <taxon>Cyprinidae</taxon>
        <taxon>Acrossocheilinae</taxon>
        <taxon>Onychostoma</taxon>
    </lineage>
</organism>
<feature type="compositionally biased region" description="Acidic residues" evidence="1">
    <location>
        <begin position="171"/>
        <end position="184"/>
    </location>
</feature>
<dbReference type="InterPro" id="IPR015940">
    <property type="entry name" value="UBA"/>
</dbReference>
<evidence type="ECO:0000313" key="4">
    <source>
        <dbReference type="Proteomes" id="UP000579812"/>
    </source>
</evidence>
<feature type="compositionally biased region" description="Basic residues" evidence="1">
    <location>
        <begin position="234"/>
        <end position="244"/>
    </location>
</feature>
<dbReference type="InterPro" id="IPR038870">
    <property type="entry name" value="UBAP1"/>
</dbReference>
<dbReference type="PANTHER" id="PTHR15960">
    <property type="entry name" value="LD44032P"/>
    <property type="match status" value="1"/>
</dbReference>
<sequence length="420" mass="46648">MWISGAEESTHGSVKSDRNTVHITPLRPAHAAHAGDPGDKGDMSCLDEVAFKIPLGFLEDAKEEVELLTAPEIILPDYLKILQETEYVFSLENWVLTGLQGGYPTLNPRSSCELTATCPPYWMMFSSPQESRLASRWSSDFWEPNPRPRSRSLNAAHYRTMNARVKFTISDSEDDEFTEEDLADGEAQSKRGGLGLPRQGPGLKDLHTCGSSNFLKLPSPCSLAAQRQGTSSSHCRRNSPKRNFQRSQSSAGRTNASPTISHNNLQSECINNPTPKAQGSSYPPAPSRPLNSHAAVLDSSVELLSALSPEERELLAAVTERGYPLRTAIIALQKTGQQSPEQILSYMVACDRLCELGYDEAQVEEALEMFQNCETKAEEFLHLLAQFHEMGFQQHAIKEVLLVHENHRERALEELMTRVA</sequence>
<dbReference type="SUPFAM" id="SSF46934">
    <property type="entry name" value="UBA-like"/>
    <property type="match status" value="1"/>
</dbReference>
<dbReference type="InterPro" id="IPR042575">
    <property type="entry name" value="UBAP1_C"/>
</dbReference>
<feature type="compositionally biased region" description="Basic and acidic residues" evidence="1">
    <location>
        <begin position="8"/>
        <end position="20"/>
    </location>
</feature>
<reference evidence="3 4" key="1">
    <citation type="submission" date="2020-04" db="EMBL/GenBank/DDBJ databases">
        <title>Chromosome-level genome assembly of a cyprinid fish Onychostoma macrolepis by integration of Nanopore Sequencing, Bionano and Hi-C technology.</title>
        <authorList>
            <person name="Wang D."/>
        </authorList>
    </citation>
    <scope>NUCLEOTIDE SEQUENCE [LARGE SCALE GENOMIC DNA]</scope>
    <source>
        <strain evidence="3">SWU-2019</strain>
        <tissue evidence="3">Muscle</tissue>
    </source>
</reference>
<feature type="region of interest" description="Disordered" evidence="1">
    <location>
        <begin position="1"/>
        <end position="20"/>
    </location>
</feature>
<dbReference type="Pfam" id="PF21267">
    <property type="entry name" value="UBAP-1_UBA2"/>
    <property type="match status" value="1"/>
</dbReference>
<proteinExistence type="predicted"/>
<dbReference type="Gene3D" id="1.20.120.1920">
    <property type="entry name" value="UBAP1 SOUBA domain"/>
    <property type="match status" value="1"/>
</dbReference>
<dbReference type="GO" id="GO:0043130">
    <property type="term" value="F:ubiquitin binding"/>
    <property type="evidence" value="ECO:0007669"/>
    <property type="project" value="InterPro"/>
</dbReference>
<name>A0A7J6CW69_9TELE</name>
<dbReference type="AlphaFoldDB" id="A0A7J6CW69"/>
<dbReference type="InterPro" id="IPR049467">
    <property type="entry name" value="UBAP-1-like_UBA2"/>
</dbReference>
<evidence type="ECO:0000256" key="1">
    <source>
        <dbReference type="SAM" id="MobiDB-lite"/>
    </source>
</evidence>
<feature type="region of interest" description="Disordered" evidence="1">
    <location>
        <begin position="171"/>
        <end position="207"/>
    </location>
</feature>
<dbReference type="Proteomes" id="UP000579812">
    <property type="component" value="Unassembled WGS sequence"/>
</dbReference>
<feature type="compositionally biased region" description="Polar residues" evidence="1">
    <location>
        <begin position="245"/>
        <end position="281"/>
    </location>
</feature>
<evidence type="ECO:0000259" key="2">
    <source>
        <dbReference type="PROSITE" id="PS50030"/>
    </source>
</evidence>
<dbReference type="PANTHER" id="PTHR15960:SF3">
    <property type="entry name" value="UBIQUITIN-ASSOCIATED PROTEIN 1-LIKE"/>
    <property type="match status" value="1"/>
</dbReference>
<dbReference type="CDD" id="cd14316">
    <property type="entry name" value="UBA2_UBAP1_like"/>
    <property type="match status" value="1"/>
</dbReference>
<protein>
    <recommendedName>
        <fullName evidence="2">UBA domain-containing protein</fullName>
    </recommendedName>
</protein>
<feature type="region of interest" description="Disordered" evidence="1">
    <location>
        <begin position="225"/>
        <end position="291"/>
    </location>
</feature>
<evidence type="ECO:0000313" key="3">
    <source>
        <dbReference type="EMBL" id="KAF4111520.1"/>
    </source>
</evidence>
<feature type="domain" description="UBA" evidence="2">
    <location>
        <begin position="375"/>
        <end position="418"/>
    </location>
</feature>
<dbReference type="GO" id="GO:0043162">
    <property type="term" value="P:ubiquitin-dependent protein catabolic process via the multivesicular body sorting pathway"/>
    <property type="evidence" value="ECO:0007669"/>
    <property type="project" value="InterPro"/>
</dbReference>
<accession>A0A7J6CW69</accession>
<dbReference type="EMBL" id="JAAMOB010000007">
    <property type="protein sequence ID" value="KAF4111520.1"/>
    <property type="molecule type" value="Genomic_DNA"/>
</dbReference>